<sequence>MLWNCREAGNKIFCRNFKEIIRTHRLDVVALFETKVLFSSMGLFFNNLGYTASTVVDPVGRVGGIWLIWNPTQVSVNVIVANQQVIQATIQRKDYEDWVLAAVYASPNLILRQALWEDLEDTTKSMSKPWLIAGDFNEIGGQHERRSFSQSTHQNRSRNFNESINKCGLMDLGCIGPKFTWTNNRKGMANTMERLDRALCNEDWRTMYPQGIIRNLPRTYSDHSPLIIYTEGFLYTSIKLSKVIRLCTFHTQDLQVGLSSRRVHFVWSFSALSQEEIEYANTKIENWLFGGA</sequence>
<proteinExistence type="predicted"/>
<protein>
    <submittedName>
        <fullName evidence="1">Uncharacterized protein</fullName>
    </submittedName>
</protein>
<comment type="caution">
    <text evidence="1">The sequence shown here is derived from an EMBL/GenBank/DDBJ whole genome shotgun (WGS) entry which is preliminary data.</text>
</comment>
<gene>
    <name evidence="1" type="ORF">LOK49_LG10G01813</name>
</gene>
<evidence type="ECO:0000313" key="2">
    <source>
        <dbReference type="Proteomes" id="UP001060215"/>
    </source>
</evidence>
<reference evidence="1 2" key="1">
    <citation type="journal article" date="2022" name="Plant J.">
        <title>Chromosome-level genome of Camellia lanceoleosa provides a valuable resource for understanding genome evolution and self-incompatibility.</title>
        <authorList>
            <person name="Gong W."/>
            <person name="Xiao S."/>
            <person name="Wang L."/>
            <person name="Liao Z."/>
            <person name="Chang Y."/>
            <person name="Mo W."/>
            <person name="Hu G."/>
            <person name="Li W."/>
            <person name="Zhao G."/>
            <person name="Zhu H."/>
            <person name="Hu X."/>
            <person name="Ji K."/>
            <person name="Xiang X."/>
            <person name="Song Q."/>
            <person name="Yuan D."/>
            <person name="Jin S."/>
            <person name="Zhang L."/>
        </authorList>
    </citation>
    <scope>NUCLEOTIDE SEQUENCE [LARGE SCALE GENOMIC DNA]</scope>
    <source>
        <strain evidence="1">SQ_2022a</strain>
    </source>
</reference>
<organism evidence="1 2">
    <name type="scientific">Camellia lanceoleosa</name>
    <dbReference type="NCBI Taxonomy" id="1840588"/>
    <lineage>
        <taxon>Eukaryota</taxon>
        <taxon>Viridiplantae</taxon>
        <taxon>Streptophyta</taxon>
        <taxon>Embryophyta</taxon>
        <taxon>Tracheophyta</taxon>
        <taxon>Spermatophyta</taxon>
        <taxon>Magnoliopsida</taxon>
        <taxon>eudicotyledons</taxon>
        <taxon>Gunneridae</taxon>
        <taxon>Pentapetalae</taxon>
        <taxon>asterids</taxon>
        <taxon>Ericales</taxon>
        <taxon>Theaceae</taxon>
        <taxon>Camellia</taxon>
    </lineage>
</organism>
<keyword evidence="2" id="KW-1185">Reference proteome</keyword>
<evidence type="ECO:0000313" key="1">
    <source>
        <dbReference type="EMBL" id="KAI7997086.1"/>
    </source>
</evidence>
<dbReference type="Proteomes" id="UP001060215">
    <property type="component" value="Chromosome 10"/>
</dbReference>
<accession>A0ACC0GBQ8</accession>
<dbReference type="EMBL" id="CM045767">
    <property type="protein sequence ID" value="KAI7997086.1"/>
    <property type="molecule type" value="Genomic_DNA"/>
</dbReference>
<name>A0ACC0GBQ8_9ERIC</name>